<dbReference type="EMBL" id="BMHP01000009">
    <property type="protein sequence ID" value="GGD97242.1"/>
    <property type="molecule type" value="Genomic_DNA"/>
</dbReference>
<sequence>MKLERLMAITILLLNRKRVQAQELAERLEVSLRTIYRDLESLNVAGIPIVSYTGAEGGFEIMDSFRMDRQMLSFDELIALFTALRGLHSTQAFGNRNLEGLLDKVGALVSKAEQGRMAGSEQVMIDLNPWRNSSSERNKVDTLHKAVNDERVIRFTYTDGQGGETERCIEPMGMVLKGYTWYLHGYCLNRDAYRMFRLSRIRDLLILEDTFERRSATLSELNENLSPQRTSKMIDLVLRIKGPAKVAAEDHFDEDEIERQPDGSLIVRVRYPDNEWLIGFLLGFKADLFIIEPLHIAAAVRQTALEISELYMDC</sequence>
<keyword evidence="5" id="KW-1185">Reference proteome</keyword>
<protein>
    <submittedName>
        <fullName evidence="4">DeoR family transcriptional regulator</fullName>
    </submittedName>
</protein>
<dbReference type="InterPro" id="IPR028349">
    <property type="entry name" value="PafC-like"/>
</dbReference>
<reference evidence="4" key="2">
    <citation type="submission" date="2020-09" db="EMBL/GenBank/DDBJ databases">
        <authorList>
            <person name="Sun Q."/>
            <person name="Zhou Y."/>
        </authorList>
    </citation>
    <scope>NUCLEOTIDE SEQUENCE</scope>
    <source>
        <strain evidence="4">CGMCC 1.15178</strain>
    </source>
</reference>
<dbReference type="PIRSF" id="PIRSF016838">
    <property type="entry name" value="PafC"/>
    <property type="match status" value="1"/>
</dbReference>
<proteinExistence type="predicted"/>
<dbReference type="AlphaFoldDB" id="A0A916ZHP7"/>
<dbReference type="Pfam" id="PF08279">
    <property type="entry name" value="HTH_11"/>
    <property type="match status" value="1"/>
</dbReference>
<keyword evidence="1" id="KW-0805">Transcription regulation</keyword>
<dbReference type="InterPro" id="IPR051534">
    <property type="entry name" value="CBASS_pafABC_assoc_protein"/>
</dbReference>
<dbReference type="InterPro" id="IPR036390">
    <property type="entry name" value="WH_DNA-bd_sf"/>
</dbReference>
<dbReference type="RefSeq" id="WP_188999236.1">
    <property type="nucleotide sequence ID" value="NZ_BMHP01000009.1"/>
</dbReference>
<reference evidence="4" key="1">
    <citation type="journal article" date="2014" name="Int. J. Syst. Evol. Microbiol.">
        <title>Complete genome sequence of Corynebacterium casei LMG S-19264T (=DSM 44701T), isolated from a smear-ripened cheese.</title>
        <authorList>
            <consortium name="US DOE Joint Genome Institute (JGI-PGF)"/>
            <person name="Walter F."/>
            <person name="Albersmeier A."/>
            <person name="Kalinowski J."/>
            <person name="Ruckert C."/>
        </authorList>
    </citation>
    <scope>NUCLEOTIDE SEQUENCE</scope>
    <source>
        <strain evidence="4">CGMCC 1.15178</strain>
    </source>
</reference>
<feature type="domain" description="HTH deoR-type" evidence="3">
    <location>
        <begin position="2"/>
        <end position="57"/>
    </location>
</feature>
<keyword evidence="2" id="KW-0804">Transcription</keyword>
<evidence type="ECO:0000259" key="3">
    <source>
        <dbReference type="PROSITE" id="PS51000"/>
    </source>
</evidence>
<dbReference type="InterPro" id="IPR001034">
    <property type="entry name" value="DeoR_HTH"/>
</dbReference>
<dbReference type="PROSITE" id="PS52050">
    <property type="entry name" value="WYL"/>
    <property type="match status" value="1"/>
</dbReference>
<gene>
    <name evidence="4" type="ORF">GCM10010911_64980</name>
</gene>
<dbReference type="InterPro" id="IPR057727">
    <property type="entry name" value="WCX_dom"/>
</dbReference>
<evidence type="ECO:0000313" key="5">
    <source>
        <dbReference type="Proteomes" id="UP000612456"/>
    </source>
</evidence>
<dbReference type="PROSITE" id="PS51000">
    <property type="entry name" value="HTH_DEOR_2"/>
    <property type="match status" value="1"/>
</dbReference>
<evidence type="ECO:0000256" key="1">
    <source>
        <dbReference type="ARBA" id="ARBA00023015"/>
    </source>
</evidence>
<evidence type="ECO:0000256" key="2">
    <source>
        <dbReference type="ARBA" id="ARBA00023163"/>
    </source>
</evidence>
<name>A0A916ZHP7_9BACL</name>
<dbReference type="PANTHER" id="PTHR34580:SF1">
    <property type="entry name" value="PROTEIN PAFC"/>
    <property type="match status" value="1"/>
</dbReference>
<organism evidence="4 5">
    <name type="scientific">Paenibacillus nasutitermitis</name>
    <dbReference type="NCBI Taxonomy" id="1652958"/>
    <lineage>
        <taxon>Bacteria</taxon>
        <taxon>Bacillati</taxon>
        <taxon>Bacillota</taxon>
        <taxon>Bacilli</taxon>
        <taxon>Bacillales</taxon>
        <taxon>Paenibacillaceae</taxon>
        <taxon>Paenibacillus</taxon>
    </lineage>
</organism>
<accession>A0A916ZHP7</accession>
<dbReference type="Pfam" id="PF25583">
    <property type="entry name" value="WCX"/>
    <property type="match status" value="1"/>
</dbReference>
<dbReference type="SUPFAM" id="SSF46785">
    <property type="entry name" value="Winged helix' DNA-binding domain"/>
    <property type="match status" value="1"/>
</dbReference>
<dbReference type="Proteomes" id="UP000612456">
    <property type="component" value="Unassembled WGS sequence"/>
</dbReference>
<dbReference type="GO" id="GO:0003700">
    <property type="term" value="F:DNA-binding transcription factor activity"/>
    <property type="evidence" value="ECO:0007669"/>
    <property type="project" value="InterPro"/>
</dbReference>
<evidence type="ECO:0000313" key="4">
    <source>
        <dbReference type="EMBL" id="GGD97242.1"/>
    </source>
</evidence>
<comment type="caution">
    <text evidence="4">The sequence shown here is derived from an EMBL/GenBank/DDBJ whole genome shotgun (WGS) entry which is preliminary data.</text>
</comment>
<dbReference type="InterPro" id="IPR026881">
    <property type="entry name" value="WYL_dom"/>
</dbReference>
<dbReference type="InterPro" id="IPR013196">
    <property type="entry name" value="HTH_11"/>
</dbReference>
<dbReference type="Gene3D" id="1.10.10.10">
    <property type="entry name" value="Winged helix-like DNA-binding domain superfamily/Winged helix DNA-binding domain"/>
    <property type="match status" value="1"/>
</dbReference>
<dbReference type="InterPro" id="IPR036388">
    <property type="entry name" value="WH-like_DNA-bd_sf"/>
</dbReference>
<dbReference type="Pfam" id="PF13280">
    <property type="entry name" value="WYL"/>
    <property type="match status" value="1"/>
</dbReference>
<dbReference type="PANTHER" id="PTHR34580">
    <property type="match status" value="1"/>
</dbReference>